<keyword evidence="2" id="KW-1185">Reference proteome</keyword>
<proteinExistence type="predicted"/>
<dbReference type="AlphaFoldDB" id="K9WE86"/>
<sequence length="34" mass="4113">MLGSVGHILRKIFRILANYITKILQWNKKTNQQW</sequence>
<dbReference type="HOGENOM" id="CLU_3374651_0_0_3"/>
<protein>
    <submittedName>
        <fullName evidence="1">Uncharacterized protein</fullName>
    </submittedName>
</protein>
<dbReference type="EMBL" id="CP003630">
    <property type="protein sequence ID" value="AFZ18710.1"/>
    <property type="molecule type" value="Genomic_DNA"/>
</dbReference>
<dbReference type="KEGG" id="mic:Mic7113_2934"/>
<evidence type="ECO:0000313" key="2">
    <source>
        <dbReference type="Proteomes" id="UP000010471"/>
    </source>
</evidence>
<dbReference type="STRING" id="1173027.Mic7113_2934"/>
<organism evidence="1 2">
    <name type="scientific">Allocoleopsis franciscana PCC 7113</name>
    <dbReference type="NCBI Taxonomy" id="1173027"/>
    <lineage>
        <taxon>Bacteria</taxon>
        <taxon>Bacillati</taxon>
        <taxon>Cyanobacteriota</taxon>
        <taxon>Cyanophyceae</taxon>
        <taxon>Coleofasciculales</taxon>
        <taxon>Coleofasciculaceae</taxon>
        <taxon>Allocoleopsis</taxon>
        <taxon>Allocoleopsis franciscana</taxon>
    </lineage>
</organism>
<evidence type="ECO:0000313" key="1">
    <source>
        <dbReference type="EMBL" id="AFZ18710.1"/>
    </source>
</evidence>
<gene>
    <name evidence="1" type="ORF">Mic7113_2934</name>
</gene>
<name>K9WE86_9CYAN</name>
<accession>K9WE86</accession>
<dbReference type="Proteomes" id="UP000010471">
    <property type="component" value="Chromosome"/>
</dbReference>
<reference evidence="1 2" key="1">
    <citation type="submission" date="2012-06" db="EMBL/GenBank/DDBJ databases">
        <title>Finished chromosome of genome of Microcoleus sp. PCC 7113.</title>
        <authorList>
            <consortium name="US DOE Joint Genome Institute"/>
            <person name="Gugger M."/>
            <person name="Coursin T."/>
            <person name="Rippka R."/>
            <person name="Tandeau De Marsac N."/>
            <person name="Huntemann M."/>
            <person name="Wei C.-L."/>
            <person name="Han J."/>
            <person name="Detter J.C."/>
            <person name="Han C."/>
            <person name="Tapia R."/>
            <person name="Chen A."/>
            <person name="Kyrpides N."/>
            <person name="Mavromatis K."/>
            <person name="Markowitz V."/>
            <person name="Szeto E."/>
            <person name="Ivanova N."/>
            <person name="Pagani I."/>
            <person name="Pati A."/>
            <person name="Goodwin L."/>
            <person name="Nordberg H.P."/>
            <person name="Cantor M.N."/>
            <person name="Hua S.X."/>
            <person name="Woyke T."/>
            <person name="Kerfeld C.A."/>
        </authorList>
    </citation>
    <scope>NUCLEOTIDE SEQUENCE [LARGE SCALE GENOMIC DNA]</scope>
    <source>
        <strain evidence="1 2">PCC 7113</strain>
    </source>
</reference>